<keyword evidence="2" id="KW-0732">Signal</keyword>
<evidence type="ECO:0000256" key="2">
    <source>
        <dbReference type="SAM" id="SignalP"/>
    </source>
</evidence>
<feature type="region of interest" description="Disordered" evidence="1">
    <location>
        <begin position="313"/>
        <end position="332"/>
    </location>
</feature>
<dbReference type="Proteomes" id="UP000076407">
    <property type="component" value="Unassembled WGS sequence"/>
</dbReference>
<keyword evidence="4" id="KW-1185">Reference proteome</keyword>
<feature type="compositionally biased region" description="Basic and acidic residues" evidence="1">
    <location>
        <begin position="589"/>
        <end position="600"/>
    </location>
</feature>
<feature type="region of interest" description="Disordered" evidence="1">
    <location>
        <begin position="104"/>
        <end position="162"/>
    </location>
</feature>
<feature type="compositionally biased region" description="Polar residues" evidence="1">
    <location>
        <begin position="571"/>
        <end position="586"/>
    </location>
</feature>
<feature type="compositionally biased region" description="Polar residues" evidence="1">
    <location>
        <begin position="401"/>
        <end position="430"/>
    </location>
</feature>
<feature type="compositionally biased region" description="Polar residues" evidence="1">
    <location>
        <begin position="153"/>
        <end position="162"/>
    </location>
</feature>
<evidence type="ECO:0000256" key="1">
    <source>
        <dbReference type="SAM" id="MobiDB-lite"/>
    </source>
</evidence>
<feature type="compositionally biased region" description="Low complexity" evidence="1">
    <location>
        <begin position="601"/>
        <end position="610"/>
    </location>
</feature>
<evidence type="ECO:0000313" key="4">
    <source>
        <dbReference type="Proteomes" id="UP000076407"/>
    </source>
</evidence>
<feature type="compositionally biased region" description="Low complexity" evidence="1">
    <location>
        <begin position="313"/>
        <end position="324"/>
    </location>
</feature>
<feature type="region of interest" description="Disordered" evidence="1">
    <location>
        <begin position="373"/>
        <end position="449"/>
    </location>
</feature>
<feature type="compositionally biased region" description="Basic residues" evidence="1">
    <location>
        <begin position="200"/>
        <end position="213"/>
    </location>
</feature>
<feature type="region of interest" description="Disordered" evidence="1">
    <location>
        <begin position="463"/>
        <end position="546"/>
    </location>
</feature>
<protein>
    <submittedName>
        <fullName evidence="3">Uncharacterized protein</fullName>
    </submittedName>
</protein>
<sequence length="725" mass="77598">MFCATFLLLSAFVSFHFVFFMFAVNGPQQYCAKYTQSTTVTDTAQNSQPVQRHVNGIDPQDADLVLSTLRHQRDLFSGPLGIPDVTTRVGSVIHAFETMARQRQTLGGRESCRADKPYDTMATGAGSSKYRSHRSNVKRIGDANRHKIILPSPNVSPSSSAETGLLYHGQQIAHQPAASQNPSHYPLSMSSSFRQSHHTDHQHHQHHHHHHHLPPTSFSYTDPHGVPPAVRRHMGGGGGSGSGADPAEEAIHINNNNFEQNLPHFVDDHNNHSQTLPRTMFPASLSVSGTNTITAGGTTAAGESTELPHFQLNNENESSNFDSLNLDDDYRKSSFGKQSNLLQQQHHHHQHQQLFQRRNPPSNIDTLLLARTQQPGGSAGNRTGRGLWSLFGGGASHHNPSKPSTNDHASTTAAGYSSSRNNPNVFFNANSSTSPTERTAAEASSATPATVASIAPVPMSTATASNSTGTMRYYNHDNNANSANRRSVPSHYDARDGLADGAAPGGQDGDGQDDHRSTGGTAYRRNEGDTGIANEGDNEATDNHVSGDKFLRGSTVSQSFIKNVRIIGKKSSSYDVSGASHANNGSAGLRKDGKQRDEPGRSSSRRASAAVLGDGAGTSSSSNGFKHRGSLMVAAAAKHFTKRNRAPQPVAAGSATVAPADTDELTGTLRPKPPEDAAINNITPNETGSTKRTDGPPAVKTRAPSGTANKRLLLFQPRTIDRAEI</sequence>
<feature type="region of interest" description="Disordered" evidence="1">
    <location>
        <begin position="174"/>
        <end position="248"/>
    </location>
</feature>
<proteinExistence type="predicted"/>
<feature type="chain" id="PRO_5019126608" evidence="2">
    <location>
        <begin position="24"/>
        <end position="725"/>
    </location>
</feature>
<reference evidence="3" key="1">
    <citation type="submission" date="2020-05" db="UniProtKB">
        <authorList>
            <consortium name="EnsemblMetazoa"/>
        </authorList>
    </citation>
    <scope>IDENTIFICATION</scope>
    <source>
        <strain evidence="3">SANGQUA</strain>
    </source>
</reference>
<dbReference type="EnsemblMetazoa" id="AQUA001371-RA">
    <property type="protein sequence ID" value="AQUA001371-PA"/>
    <property type="gene ID" value="AQUA001371"/>
</dbReference>
<feature type="compositionally biased region" description="Polar residues" evidence="1">
    <location>
        <begin position="463"/>
        <end position="487"/>
    </location>
</feature>
<feature type="region of interest" description="Disordered" evidence="1">
    <location>
        <begin position="644"/>
        <end position="708"/>
    </location>
</feature>
<accession>A0A182WV15</accession>
<feature type="compositionally biased region" description="Low complexity" evidence="1">
    <location>
        <begin position="431"/>
        <end position="449"/>
    </location>
</feature>
<feature type="region of interest" description="Disordered" evidence="1">
    <location>
        <begin position="571"/>
        <end position="626"/>
    </location>
</feature>
<name>A0A182WV15_ANOQN</name>
<feature type="compositionally biased region" description="Polar residues" evidence="1">
    <location>
        <begin position="177"/>
        <end position="194"/>
    </location>
</feature>
<dbReference type="VEuPathDB" id="VectorBase:AQUA001371"/>
<feature type="signal peptide" evidence="2">
    <location>
        <begin position="1"/>
        <end position="23"/>
    </location>
</feature>
<evidence type="ECO:0000313" key="3">
    <source>
        <dbReference type="EnsemblMetazoa" id="AQUA001371-PA"/>
    </source>
</evidence>
<organism evidence="3 4">
    <name type="scientific">Anopheles quadriannulatus</name>
    <name type="common">Mosquito</name>
    <dbReference type="NCBI Taxonomy" id="34691"/>
    <lineage>
        <taxon>Eukaryota</taxon>
        <taxon>Metazoa</taxon>
        <taxon>Ecdysozoa</taxon>
        <taxon>Arthropoda</taxon>
        <taxon>Hexapoda</taxon>
        <taxon>Insecta</taxon>
        <taxon>Pterygota</taxon>
        <taxon>Neoptera</taxon>
        <taxon>Endopterygota</taxon>
        <taxon>Diptera</taxon>
        <taxon>Nematocera</taxon>
        <taxon>Culicoidea</taxon>
        <taxon>Culicidae</taxon>
        <taxon>Anophelinae</taxon>
        <taxon>Anopheles</taxon>
    </lineage>
</organism>
<dbReference type="AlphaFoldDB" id="A0A182WV15"/>